<dbReference type="InterPro" id="IPR046893">
    <property type="entry name" value="MSSS"/>
</dbReference>
<feature type="coiled-coil region" evidence="4">
    <location>
        <begin position="357"/>
        <end position="411"/>
    </location>
</feature>
<dbReference type="EnsemblPlants" id="EMT26508">
    <property type="protein sequence ID" value="EMT26508"/>
    <property type="gene ID" value="F775_04432"/>
</dbReference>
<evidence type="ECO:0000256" key="5">
    <source>
        <dbReference type="SAM" id="MobiDB-lite"/>
    </source>
</evidence>
<dbReference type="PANTHER" id="PTHR48466">
    <property type="entry name" value="OS10G0509000 PROTEIN-RELATED"/>
    <property type="match status" value="1"/>
</dbReference>
<dbReference type="SUPFAM" id="SSF48334">
    <property type="entry name" value="DNA repair protein MutS, domain III"/>
    <property type="match status" value="1"/>
</dbReference>
<keyword evidence="1" id="KW-0547">Nucleotide-binding</keyword>
<dbReference type="GO" id="GO:0140664">
    <property type="term" value="F:ATP-dependent DNA damage sensor activity"/>
    <property type="evidence" value="ECO:0007669"/>
    <property type="project" value="InterPro"/>
</dbReference>
<organism evidence="7">
    <name type="scientific">Aegilops tauschii</name>
    <name type="common">Tausch's goatgrass</name>
    <name type="synonym">Aegilops squarrosa</name>
    <dbReference type="NCBI Taxonomy" id="37682"/>
    <lineage>
        <taxon>Eukaryota</taxon>
        <taxon>Viridiplantae</taxon>
        <taxon>Streptophyta</taxon>
        <taxon>Embryophyta</taxon>
        <taxon>Tracheophyta</taxon>
        <taxon>Spermatophyta</taxon>
        <taxon>Magnoliopsida</taxon>
        <taxon>Liliopsida</taxon>
        <taxon>Poales</taxon>
        <taxon>Poaceae</taxon>
        <taxon>BOP clade</taxon>
        <taxon>Pooideae</taxon>
        <taxon>Triticodae</taxon>
        <taxon>Triticeae</taxon>
        <taxon>Triticinae</taxon>
        <taxon>Aegilops</taxon>
    </lineage>
</organism>
<sequence length="967" mass="106527">MLRLSASFSLLYPPSLSPSVSHLRPRRLRALVVAASASPSARSLRLLEWGKVCRAVASFAGTAHGREATEKQLWGVESVSYERSRKLLRETEAAVRLLGSSGGALDFSGLDTVAVESAINCVSGGSVIKGQEAMAVVSLMLFVESLQVTIRAAMKQDEDSHNLLLPLTETSPELRRYRDQVQALESRLCQLMDKLIRNADNEASLSEVSIVNGRCCIKITGDKSSSFDGLLLSSGSDAGSMIEPIIAVPLNDELQGARALVVRAELEALSKLTDKILLELDNIQILMQETVTLDKVTARARYSIAYDGTLPDLYLPNIEHGIVNAAKDEPASTTSSAQLTKRPWKLFIPNAYHPLLLQQHQENLRRTKKDVASATAEIRRRRIYGQDIAEEDQLASELDFMKIRVSELERNHPIPVDFMIAEETTVLVITGPNTGGKTISLKTVGLASLMAKIGLYILASEPVKIPWFDAVYADIGDEQSLTQSLSTFSGHLKQIGVGAGTNPLEGAALGMSLLGSFAEAGSFLTLATTHHGELKTLKYSNDSFENACVEFDEENLKPTFRILWGIPGRSNAINIAERLGLPLDIIESSRHLLGTAGAEINALIMDMEKFKQEYHEQLQQAQHYLMQSKELHNDLEVAQKSIVDHGIAQRKRKSRVVSEYAVMARSIIHKKFQQYRESAVAQRVLEEEKAAEKAKSEGAKGPEPASTSAPKKTQNTNSSMVTEANGKIIDENGGIPEVGDLVYVPKLKNQATVVKIDSSKNEVQVQAGMMKLKLKLKDVKTCAWLFSVSTGNVRAICRVISTIRHEGQNACKCSDLTVNHPTQIIKPSRTGSDVRIPTDQTQLEGALGVRHVGLRHPGPIPKLRLELVHIHNHAFLLCPRRPPPRPPSVLDVAQVYPPPRPPSPSKFSNKCHSAFFEEYLYAEFMDSSSSDEEDGDEMVLMMVILEDTERAKEHVLNLWVERQDIEC</sequence>
<proteinExistence type="predicted"/>
<reference evidence="7" key="1">
    <citation type="submission" date="2015-06" db="UniProtKB">
        <authorList>
            <consortium name="EnsemblPlants"/>
        </authorList>
    </citation>
    <scope>IDENTIFICATION</scope>
</reference>
<dbReference type="FunFam" id="3.40.50.300:FF:001241">
    <property type="entry name" value="Endonuclease MutS2 isoform X1"/>
    <property type="match status" value="1"/>
</dbReference>
<evidence type="ECO:0000256" key="4">
    <source>
        <dbReference type="SAM" id="Coils"/>
    </source>
</evidence>
<evidence type="ECO:0000259" key="6">
    <source>
        <dbReference type="SMART" id="SM00534"/>
    </source>
</evidence>
<evidence type="ECO:0000256" key="3">
    <source>
        <dbReference type="ARBA" id="ARBA00023125"/>
    </source>
</evidence>
<dbReference type="SMART" id="SM00534">
    <property type="entry name" value="MUTSac"/>
    <property type="match status" value="1"/>
</dbReference>
<dbReference type="GO" id="GO:0006298">
    <property type="term" value="P:mismatch repair"/>
    <property type="evidence" value="ECO:0007669"/>
    <property type="project" value="InterPro"/>
</dbReference>
<dbReference type="Pfam" id="PF00488">
    <property type="entry name" value="MutS_V"/>
    <property type="match status" value="1"/>
</dbReference>
<name>M8BXH7_AEGTA</name>
<dbReference type="InterPro" id="IPR027417">
    <property type="entry name" value="P-loop_NTPase"/>
</dbReference>
<keyword evidence="3" id="KW-0238">DNA-binding</keyword>
<dbReference type="PANTHER" id="PTHR48466:SF2">
    <property type="entry name" value="OS10G0509000 PROTEIN"/>
    <property type="match status" value="1"/>
</dbReference>
<dbReference type="InterPro" id="IPR000432">
    <property type="entry name" value="DNA_mismatch_repair_MutS_C"/>
</dbReference>
<feature type="domain" description="DNA mismatch repair proteins mutS family" evidence="6">
    <location>
        <begin position="424"/>
        <end position="594"/>
    </location>
</feature>
<evidence type="ECO:0000256" key="1">
    <source>
        <dbReference type="ARBA" id="ARBA00022741"/>
    </source>
</evidence>
<dbReference type="SUPFAM" id="SSF52540">
    <property type="entry name" value="P-loop containing nucleoside triphosphate hydrolases"/>
    <property type="match status" value="1"/>
</dbReference>
<feature type="compositionally biased region" description="Basic and acidic residues" evidence="5">
    <location>
        <begin position="691"/>
        <end position="700"/>
    </location>
</feature>
<dbReference type="InterPro" id="IPR036187">
    <property type="entry name" value="DNA_mismatch_repair_MutS_sf"/>
</dbReference>
<dbReference type="AlphaFoldDB" id="M8BXH7"/>
<dbReference type="Pfam" id="PF20297">
    <property type="entry name" value="MSSS"/>
    <property type="match status" value="1"/>
</dbReference>
<dbReference type="GO" id="GO:0030983">
    <property type="term" value="F:mismatched DNA binding"/>
    <property type="evidence" value="ECO:0007669"/>
    <property type="project" value="InterPro"/>
</dbReference>
<evidence type="ECO:0000313" key="7">
    <source>
        <dbReference type="EnsemblPlants" id="EMT26508"/>
    </source>
</evidence>
<protein>
    <submittedName>
        <fullName evidence="7">MutS2 protein</fullName>
    </submittedName>
</protein>
<feature type="compositionally biased region" description="Polar residues" evidence="5">
    <location>
        <begin position="705"/>
        <end position="719"/>
    </location>
</feature>
<dbReference type="GO" id="GO:0005524">
    <property type="term" value="F:ATP binding"/>
    <property type="evidence" value="ECO:0007669"/>
    <property type="project" value="UniProtKB-KW"/>
</dbReference>
<keyword evidence="2" id="KW-0067">ATP-binding</keyword>
<dbReference type="InterPro" id="IPR045076">
    <property type="entry name" value="MutS"/>
</dbReference>
<keyword evidence="4" id="KW-0175">Coiled coil</keyword>
<feature type="region of interest" description="Disordered" evidence="5">
    <location>
        <begin position="691"/>
        <end position="719"/>
    </location>
</feature>
<evidence type="ECO:0000256" key="2">
    <source>
        <dbReference type="ARBA" id="ARBA00022840"/>
    </source>
</evidence>
<accession>M8BXH7</accession>
<dbReference type="Gene3D" id="3.40.50.300">
    <property type="entry name" value="P-loop containing nucleotide triphosphate hydrolases"/>
    <property type="match status" value="1"/>
</dbReference>